<dbReference type="GO" id="GO:0005762">
    <property type="term" value="C:mitochondrial large ribosomal subunit"/>
    <property type="evidence" value="ECO:0007669"/>
    <property type="project" value="TreeGrafter"/>
</dbReference>
<dbReference type="Pfam" id="PF06984">
    <property type="entry name" value="MRP-L47"/>
    <property type="match status" value="1"/>
</dbReference>
<organism evidence="8 9">
    <name type="scientific">Thelephora terrestris</name>
    <dbReference type="NCBI Taxonomy" id="56493"/>
    <lineage>
        <taxon>Eukaryota</taxon>
        <taxon>Fungi</taxon>
        <taxon>Dikarya</taxon>
        <taxon>Basidiomycota</taxon>
        <taxon>Agaricomycotina</taxon>
        <taxon>Agaricomycetes</taxon>
        <taxon>Thelephorales</taxon>
        <taxon>Thelephoraceae</taxon>
        <taxon>Thelephora</taxon>
    </lineage>
</organism>
<dbReference type="SUPFAM" id="SSF46561">
    <property type="entry name" value="Ribosomal protein L29 (L29p)"/>
    <property type="match status" value="1"/>
</dbReference>
<feature type="non-terminal residue" evidence="8">
    <location>
        <position position="1"/>
    </location>
</feature>
<dbReference type="GO" id="GO:0032543">
    <property type="term" value="P:mitochondrial translation"/>
    <property type="evidence" value="ECO:0007669"/>
    <property type="project" value="TreeGrafter"/>
</dbReference>
<dbReference type="GO" id="GO:0003735">
    <property type="term" value="F:structural constituent of ribosome"/>
    <property type="evidence" value="ECO:0007669"/>
    <property type="project" value="InterPro"/>
</dbReference>
<accession>A0A9P6HPV8</accession>
<keyword evidence="3 8" id="KW-0689">Ribosomal protein</keyword>
<evidence type="ECO:0000256" key="1">
    <source>
        <dbReference type="ARBA" id="ARBA00004173"/>
    </source>
</evidence>
<sequence>EGPLRPHLGIEVNPNHGLWAFFRKTVGKDGVLSRVALEKKDNTVNYSGRAWSATELRRKSFKDLHTLWYVVLRERNLLETQLLEANRLGAILELTPIKQRVFRCRKTMARIKYVINERRVAYEGAVQLITEGNE</sequence>
<dbReference type="OrthoDB" id="270763at2759"/>
<dbReference type="Proteomes" id="UP000736335">
    <property type="component" value="Unassembled WGS sequence"/>
</dbReference>
<evidence type="ECO:0000256" key="7">
    <source>
        <dbReference type="ARBA" id="ARBA00035399"/>
    </source>
</evidence>
<feature type="non-terminal residue" evidence="8">
    <location>
        <position position="134"/>
    </location>
</feature>
<evidence type="ECO:0000313" key="8">
    <source>
        <dbReference type="EMBL" id="KAF9791146.1"/>
    </source>
</evidence>
<protein>
    <recommendedName>
        <fullName evidence="6">Large ribosomal subunit protein uL29m</fullName>
    </recommendedName>
    <alternativeName>
        <fullName evidence="7">54S ribosomal protein L4, mitochondrial</fullName>
    </alternativeName>
</protein>
<dbReference type="EMBL" id="WIUZ02000002">
    <property type="protein sequence ID" value="KAF9791146.1"/>
    <property type="molecule type" value="Genomic_DNA"/>
</dbReference>
<dbReference type="PANTHER" id="PTHR21183:SF18">
    <property type="entry name" value="LARGE RIBOSOMAL SUBUNIT PROTEIN UL29M"/>
    <property type="match status" value="1"/>
</dbReference>
<comment type="similarity">
    <text evidence="2">Belongs to the universal ribosomal protein uL29 family.</text>
</comment>
<dbReference type="AlphaFoldDB" id="A0A9P6HPV8"/>
<name>A0A9P6HPV8_9AGAM</name>
<evidence type="ECO:0000256" key="3">
    <source>
        <dbReference type="ARBA" id="ARBA00022980"/>
    </source>
</evidence>
<reference evidence="8" key="2">
    <citation type="submission" date="2020-11" db="EMBL/GenBank/DDBJ databases">
        <authorList>
            <consortium name="DOE Joint Genome Institute"/>
            <person name="Kuo A."/>
            <person name="Miyauchi S."/>
            <person name="Kiss E."/>
            <person name="Drula E."/>
            <person name="Kohler A."/>
            <person name="Sanchez-Garcia M."/>
            <person name="Andreopoulos B."/>
            <person name="Barry K.W."/>
            <person name="Bonito G."/>
            <person name="Buee M."/>
            <person name="Carver A."/>
            <person name="Chen C."/>
            <person name="Cichocki N."/>
            <person name="Clum A."/>
            <person name="Culley D."/>
            <person name="Crous P.W."/>
            <person name="Fauchery L."/>
            <person name="Girlanda M."/>
            <person name="Hayes R."/>
            <person name="Keri Z."/>
            <person name="Labutti K."/>
            <person name="Lipzen A."/>
            <person name="Lombard V."/>
            <person name="Magnuson J."/>
            <person name="Maillard F."/>
            <person name="Morin E."/>
            <person name="Murat C."/>
            <person name="Nolan M."/>
            <person name="Ohm R."/>
            <person name="Pangilinan J."/>
            <person name="Pereira M."/>
            <person name="Perotto S."/>
            <person name="Peter M."/>
            <person name="Riley R."/>
            <person name="Sitrit Y."/>
            <person name="Stielow B."/>
            <person name="Szollosi G."/>
            <person name="Zifcakova L."/>
            <person name="Stursova M."/>
            <person name="Spatafora J.W."/>
            <person name="Tedersoo L."/>
            <person name="Vaario L.-M."/>
            <person name="Yamada A."/>
            <person name="Yan M."/>
            <person name="Wang P."/>
            <person name="Xu J."/>
            <person name="Bruns T."/>
            <person name="Baldrian P."/>
            <person name="Vilgalys R."/>
            <person name="Henrissat B."/>
            <person name="Grigoriev I.V."/>
            <person name="Hibbett D."/>
            <person name="Nagy L.G."/>
            <person name="Martin F.M."/>
        </authorList>
    </citation>
    <scope>NUCLEOTIDE SEQUENCE</scope>
    <source>
        <strain evidence="8">UH-Tt-Lm1</strain>
    </source>
</reference>
<dbReference type="InterPro" id="IPR010729">
    <property type="entry name" value="Ribosomal_uL29_mit"/>
</dbReference>
<keyword evidence="9" id="KW-1185">Reference proteome</keyword>
<proteinExistence type="inferred from homology"/>
<reference evidence="8" key="1">
    <citation type="journal article" date="2020" name="Nat. Commun.">
        <title>Large-scale genome sequencing of mycorrhizal fungi provides insights into the early evolution of symbiotic traits.</title>
        <authorList>
            <person name="Miyauchi S."/>
            <person name="Kiss E."/>
            <person name="Kuo A."/>
            <person name="Drula E."/>
            <person name="Kohler A."/>
            <person name="Sanchez-Garcia M."/>
            <person name="Morin E."/>
            <person name="Andreopoulos B."/>
            <person name="Barry K.W."/>
            <person name="Bonito G."/>
            <person name="Buee M."/>
            <person name="Carver A."/>
            <person name="Chen C."/>
            <person name="Cichocki N."/>
            <person name="Clum A."/>
            <person name="Culley D."/>
            <person name="Crous P.W."/>
            <person name="Fauchery L."/>
            <person name="Girlanda M."/>
            <person name="Hayes R.D."/>
            <person name="Keri Z."/>
            <person name="LaButti K."/>
            <person name="Lipzen A."/>
            <person name="Lombard V."/>
            <person name="Magnuson J."/>
            <person name="Maillard F."/>
            <person name="Murat C."/>
            <person name="Nolan M."/>
            <person name="Ohm R.A."/>
            <person name="Pangilinan J."/>
            <person name="Pereira M.F."/>
            <person name="Perotto S."/>
            <person name="Peter M."/>
            <person name="Pfister S."/>
            <person name="Riley R."/>
            <person name="Sitrit Y."/>
            <person name="Stielow J.B."/>
            <person name="Szollosi G."/>
            <person name="Zifcakova L."/>
            <person name="Stursova M."/>
            <person name="Spatafora J.W."/>
            <person name="Tedersoo L."/>
            <person name="Vaario L.M."/>
            <person name="Yamada A."/>
            <person name="Yan M."/>
            <person name="Wang P."/>
            <person name="Xu J."/>
            <person name="Bruns T."/>
            <person name="Baldrian P."/>
            <person name="Vilgalys R."/>
            <person name="Dunand C."/>
            <person name="Henrissat B."/>
            <person name="Grigoriev I.V."/>
            <person name="Hibbett D."/>
            <person name="Nagy L.G."/>
            <person name="Martin F.M."/>
        </authorList>
    </citation>
    <scope>NUCLEOTIDE SEQUENCE</scope>
    <source>
        <strain evidence="8">UH-Tt-Lm1</strain>
    </source>
</reference>
<evidence type="ECO:0000256" key="4">
    <source>
        <dbReference type="ARBA" id="ARBA00023128"/>
    </source>
</evidence>
<keyword evidence="5" id="KW-0687">Ribonucleoprotein</keyword>
<dbReference type="InterPro" id="IPR036049">
    <property type="entry name" value="Ribosomal_uL29_sf"/>
</dbReference>
<evidence type="ECO:0000256" key="2">
    <source>
        <dbReference type="ARBA" id="ARBA00009254"/>
    </source>
</evidence>
<keyword evidence="4" id="KW-0496">Mitochondrion</keyword>
<gene>
    <name evidence="8" type="ORF">BJ322DRAFT_988204</name>
</gene>
<evidence type="ECO:0000313" key="9">
    <source>
        <dbReference type="Proteomes" id="UP000736335"/>
    </source>
</evidence>
<evidence type="ECO:0000256" key="5">
    <source>
        <dbReference type="ARBA" id="ARBA00023274"/>
    </source>
</evidence>
<evidence type="ECO:0000256" key="6">
    <source>
        <dbReference type="ARBA" id="ARBA00035289"/>
    </source>
</evidence>
<comment type="caution">
    <text evidence="8">The sequence shown here is derived from an EMBL/GenBank/DDBJ whole genome shotgun (WGS) entry which is preliminary data.</text>
</comment>
<dbReference type="PANTHER" id="PTHR21183">
    <property type="entry name" value="RIBOSOMAL PROTEIN L47, MITOCHONDRIAL-RELATED"/>
    <property type="match status" value="1"/>
</dbReference>
<dbReference type="InterPro" id="IPR038340">
    <property type="entry name" value="MRP-L47_sf"/>
</dbReference>
<dbReference type="Gene3D" id="6.10.330.20">
    <property type="match status" value="1"/>
</dbReference>
<comment type="subcellular location">
    <subcellularLocation>
        <location evidence="1">Mitochondrion</location>
    </subcellularLocation>
</comment>